<dbReference type="Pfam" id="PF19372">
    <property type="entry name" value="DUF5947"/>
    <property type="match status" value="1"/>
</dbReference>
<feature type="region of interest" description="Disordered" evidence="1">
    <location>
        <begin position="1"/>
        <end position="24"/>
    </location>
</feature>
<feature type="compositionally biased region" description="Polar residues" evidence="1">
    <location>
        <begin position="1"/>
        <end position="14"/>
    </location>
</feature>
<dbReference type="EMBL" id="AP022563">
    <property type="protein sequence ID" value="BBX19756.1"/>
    <property type="molecule type" value="Genomic_DNA"/>
</dbReference>
<dbReference type="Proteomes" id="UP000467006">
    <property type="component" value="Chromosome"/>
</dbReference>
<dbReference type="RefSeq" id="WP_197747146.1">
    <property type="nucleotide sequence ID" value="NZ_AP022563.1"/>
</dbReference>
<evidence type="ECO:0000313" key="3">
    <source>
        <dbReference type="Proteomes" id="UP000467006"/>
    </source>
</evidence>
<sequence length="209" mass="22872">MTSSALKAAGTSSPLRRAIRRPERTGRQDLSCQLCGAGVADLHRHLFDDHSGELLCACHPCTVLFDRDAAGGEHYRLIPDRRVRLDAFAAQGLGIPVGLAYFVVQRDGAVVANYPSPLGATTYEVEPAQWRAVIDQCADVATVSPLVEAVLINTARGAREHWIVPLDDCYRLVAIIRQHWRGLSGGSTVWPAIEEFFAELETGNRHFGI</sequence>
<reference evidence="2 3" key="1">
    <citation type="journal article" date="2019" name="Emerg. Microbes Infect.">
        <title>Comprehensive subspecies identification of 175 nontuberculous mycobacteria species based on 7547 genomic profiles.</title>
        <authorList>
            <person name="Matsumoto Y."/>
            <person name="Kinjo T."/>
            <person name="Motooka D."/>
            <person name="Nabeya D."/>
            <person name="Jung N."/>
            <person name="Uechi K."/>
            <person name="Horii T."/>
            <person name="Iida T."/>
            <person name="Fujita J."/>
            <person name="Nakamura S."/>
        </authorList>
    </citation>
    <scope>NUCLEOTIDE SEQUENCE [LARGE SCALE GENOMIC DNA]</scope>
    <source>
        <strain evidence="2 3">JCM 6396</strain>
    </source>
</reference>
<dbReference type="AlphaFoldDB" id="A0A7I7K6M9"/>
<organism evidence="2 3">
    <name type="scientific">Mycolicibacterium duvalii</name>
    <dbReference type="NCBI Taxonomy" id="39688"/>
    <lineage>
        <taxon>Bacteria</taxon>
        <taxon>Bacillati</taxon>
        <taxon>Actinomycetota</taxon>
        <taxon>Actinomycetes</taxon>
        <taxon>Mycobacteriales</taxon>
        <taxon>Mycobacteriaceae</taxon>
        <taxon>Mycolicibacterium</taxon>
    </lineage>
</organism>
<dbReference type="InterPro" id="IPR045991">
    <property type="entry name" value="DUF5947"/>
</dbReference>
<gene>
    <name evidence="2" type="ORF">MDUV_46160</name>
</gene>
<accession>A0A7I7K6M9</accession>
<dbReference type="KEGG" id="mdu:MDUV_46160"/>
<keyword evidence="3" id="KW-1185">Reference proteome</keyword>
<proteinExistence type="predicted"/>
<name>A0A7I7K6M9_9MYCO</name>
<evidence type="ECO:0000256" key="1">
    <source>
        <dbReference type="SAM" id="MobiDB-lite"/>
    </source>
</evidence>
<protein>
    <submittedName>
        <fullName evidence="2">Uncharacterized protein</fullName>
    </submittedName>
</protein>
<evidence type="ECO:0000313" key="2">
    <source>
        <dbReference type="EMBL" id="BBX19756.1"/>
    </source>
</evidence>